<dbReference type="AlphaFoldDB" id="A0A1X6N3Q1"/>
<evidence type="ECO:0000313" key="2">
    <source>
        <dbReference type="Proteomes" id="UP000194127"/>
    </source>
</evidence>
<feature type="non-terminal residue" evidence="1">
    <location>
        <position position="1"/>
    </location>
</feature>
<gene>
    <name evidence="1" type="ORF">POSPLADRAFT_1138810</name>
</gene>
<organism evidence="1 2">
    <name type="scientific">Postia placenta MAD-698-R-SB12</name>
    <dbReference type="NCBI Taxonomy" id="670580"/>
    <lineage>
        <taxon>Eukaryota</taxon>
        <taxon>Fungi</taxon>
        <taxon>Dikarya</taxon>
        <taxon>Basidiomycota</taxon>
        <taxon>Agaricomycotina</taxon>
        <taxon>Agaricomycetes</taxon>
        <taxon>Polyporales</taxon>
        <taxon>Adustoporiaceae</taxon>
        <taxon>Rhodonia</taxon>
    </lineage>
</organism>
<dbReference type="RefSeq" id="XP_024340051.1">
    <property type="nucleotide sequence ID" value="XM_024484952.1"/>
</dbReference>
<protein>
    <submittedName>
        <fullName evidence="1">Uncharacterized protein</fullName>
    </submittedName>
</protein>
<evidence type="ECO:0000313" key="1">
    <source>
        <dbReference type="EMBL" id="OSX63257.1"/>
    </source>
</evidence>
<proteinExistence type="predicted"/>
<keyword evidence="2" id="KW-1185">Reference proteome</keyword>
<dbReference type="Proteomes" id="UP000194127">
    <property type="component" value="Unassembled WGS sequence"/>
</dbReference>
<sequence length="75" mass="8384">VEARVQERACKLGRASSRGLETPIVVFNDRARCMYATRLSLTGIATPVDKRALSPFAPLFQQRSCIILFVITPEF</sequence>
<accession>A0A1X6N3Q1</accession>
<reference evidence="1 2" key="1">
    <citation type="submission" date="2017-04" db="EMBL/GenBank/DDBJ databases">
        <title>Genome Sequence of the Model Brown-Rot Fungus Postia placenta SB12.</title>
        <authorList>
            <consortium name="DOE Joint Genome Institute"/>
            <person name="Gaskell J."/>
            <person name="Kersten P."/>
            <person name="Larrondo L.F."/>
            <person name="Canessa P."/>
            <person name="Martinez D."/>
            <person name="Hibbett D."/>
            <person name="Schmoll M."/>
            <person name="Kubicek C.P."/>
            <person name="Martinez A.T."/>
            <person name="Yadav J."/>
            <person name="Master E."/>
            <person name="Magnuson J.K."/>
            <person name="James T."/>
            <person name="Yaver D."/>
            <person name="Berka R."/>
            <person name="Labutti K."/>
            <person name="Lipzen A."/>
            <person name="Aerts A."/>
            <person name="Barry K."/>
            <person name="Henrissat B."/>
            <person name="Blanchette R."/>
            <person name="Grigoriev I."/>
            <person name="Cullen D."/>
        </authorList>
    </citation>
    <scope>NUCLEOTIDE SEQUENCE [LARGE SCALE GENOMIC DNA]</scope>
    <source>
        <strain evidence="1 2">MAD-698-R-SB12</strain>
    </source>
</reference>
<dbReference type="GeneID" id="36329901"/>
<name>A0A1X6N3Q1_9APHY</name>
<dbReference type="EMBL" id="KZ110595">
    <property type="protein sequence ID" value="OSX63257.1"/>
    <property type="molecule type" value="Genomic_DNA"/>
</dbReference>